<dbReference type="InterPro" id="IPR018637">
    <property type="entry name" value="DUF2059"/>
</dbReference>
<sequence>MLFPFVRRAGCALLIAGSLAAPAFAQTAQPTPEHLALARAVLDFTGAGTSFDGVVPKLLEDARNVILRTRPTLQADLDAAILQLNTKLANRDEELLTSIAKVYASKFSEAELKEIAGFYQSPTGQKMTAALPDVLRESFVFAQDWSRRMSVEVMSQIRAEMAKKGHEI</sequence>
<accession>A0ABU4RR95</accession>
<dbReference type="Proteomes" id="UP001274321">
    <property type="component" value="Unassembled WGS sequence"/>
</dbReference>
<organism evidence="3 4">
    <name type="scientific">Terrihabitans rhizophilus</name>
    <dbReference type="NCBI Taxonomy" id="3092662"/>
    <lineage>
        <taxon>Bacteria</taxon>
        <taxon>Pseudomonadati</taxon>
        <taxon>Pseudomonadota</taxon>
        <taxon>Alphaproteobacteria</taxon>
        <taxon>Hyphomicrobiales</taxon>
        <taxon>Terrihabitans</taxon>
    </lineage>
</organism>
<name>A0ABU4RR95_9HYPH</name>
<reference evidence="3 4" key="1">
    <citation type="submission" date="2023-11" db="EMBL/GenBank/DDBJ databases">
        <authorList>
            <person name="Bao R."/>
        </authorList>
    </citation>
    <scope>NUCLEOTIDE SEQUENCE [LARGE SCALE GENOMIC DNA]</scope>
    <source>
        <strain evidence="3 4">PJ23</strain>
    </source>
</reference>
<feature type="domain" description="DUF2059" evidence="2">
    <location>
        <begin position="94"/>
        <end position="149"/>
    </location>
</feature>
<evidence type="ECO:0000256" key="1">
    <source>
        <dbReference type="SAM" id="SignalP"/>
    </source>
</evidence>
<proteinExistence type="predicted"/>
<feature type="chain" id="PRO_5047337464" evidence="1">
    <location>
        <begin position="26"/>
        <end position="168"/>
    </location>
</feature>
<feature type="signal peptide" evidence="1">
    <location>
        <begin position="1"/>
        <end position="25"/>
    </location>
</feature>
<protein>
    <submittedName>
        <fullName evidence="3">DUF2059 domain-containing protein</fullName>
    </submittedName>
</protein>
<dbReference type="Pfam" id="PF09832">
    <property type="entry name" value="DUF2059"/>
    <property type="match status" value="1"/>
</dbReference>
<evidence type="ECO:0000313" key="4">
    <source>
        <dbReference type="Proteomes" id="UP001274321"/>
    </source>
</evidence>
<evidence type="ECO:0000313" key="3">
    <source>
        <dbReference type="EMBL" id="MDX6806619.1"/>
    </source>
</evidence>
<keyword evidence="4" id="KW-1185">Reference proteome</keyword>
<evidence type="ECO:0000259" key="2">
    <source>
        <dbReference type="Pfam" id="PF09832"/>
    </source>
</evidence>
<keyword evidence="1" id="KW-0732">Signal</keyword>
<comment type="caution">
    <text evidence="3">The sequence shown here is derived from an EMBL/GenBank/DDBJ whole genome shotgun (WGS) entry which is preliminary data.</text>
</comment>
<dbReference type="EMBL" id="JAXAFJ010000006">
    <property type="protein sequence ID" value="MDX6806619.1"/>
    <property type="molecule type" value="Genomic_DNA"/>
</dbReference>
<gene>
    <name evidence="3" type="ORF">SCD90_11140</name>
</gene>
<dbReference type="RefSeq" id="WP_319844747.1">
    <property type="nucleotide sequence ID" value="NZ_JAXAFJ010000006.1"/>
</dbReference>